<dbReference type="InterPro" id="IPR011009">
    <property type="entry name" value="Kinase-like_dom_sf"/>
</dbReference>
<feature type="coiled-coil region" evidence="3">
    <location>
        <begin position="463"/>
        <end position="497"/>
    </location>
</feature>
<dbReference type="AlphaFoldDB" id="A0A9Q1QEL1"/>
<dbReference type="OrthoDB" id="248923at2759"/>
<dbReference type="PROSITE" id="PS50011">
    <property type="entry name" value="PROTEIN_KINASE_DOM"/>
    <property type="match status" value="1"/>
</dbReference>
<keyword evidence="3" id="KW-0175">Coiled coil</keyword>
<accession>A0A9Q1QEL1</accession>
<dbReference type="PANTHER" id="PTHR48014:SF7">
    <property type="entry name" value="SERINE_THREONINE-PROTEIN KINASE BLUS1"/>
    <property type="match status" value="1"/>
</dbReference>
<comment type="caution">
    <text evidence="6">The sequence shown here is derived from an EMBL/GenBank/DDBJ whole genome shotgun (WGS) entry which is preliminary data.</text>
</comment>
<name>A0A9Q1QEL1_9CARY</name>
<dbReference type="InterPro" id="IPR047173">
    <property type="entry name" value="STRAD_A/B-like"/>
</dbReference>
<feature type="compositionally biased region" description="Polar residues" evidence="4">
    <location>
        <begin position="398"/>
        <end position="418"/>
    </location>
</feature>
<evidence type="ECO:0000259" key="5">
    <source>
        <dbReference type="PROSITE" id="PS50011"/>
    </source>
</evidence>
<dbReference type="SUPFAM" id="SSF56112">
    <property type="entry name" value="Protein kinase-like (PK-like)"/>
    <property type="match status" value="1"/>
</dbReference>
<dbReference type="Gene3D" id="1.10.510.10">
    <property type="entry name" value="Transferase(Phosphotransferase) domain 1"/>
    <property type="match status" value="1"/>
</dbReference>
<protein>
    <recommendedName>
        <fullName evidence="5">Protein kinase domain-containing protein</fullName>
    </recommendedName>
</protein>
<dbReference type="GO" id="GO:0004672">
    <property type="term" value="F:protein kinase activity"/>
    <property type="evidence" value="ECO:0007669"/>
    <property type="project" value="InterPro"/>
</dbReference>
<dbReference type="GO" id="GO:0043539">
    <property type="term" value="F:protein serine/threonine kinase activator activity"/>
    <property type="evidence" value="ECO:0007669"/>
    <property type="project" value="InterPro"/>
</dbReference>
<dbReference type="InterPro" id="IPR000719">
    <property type="entry name" value="Prot_kinase_dom"/>
</dbReference>
<feature type="domain" description="Protein kinase" evidence="5">
    <location>
        <begin position="14"/>
        <end position="283"/>
    </location>
</feature>
<evidence type="ECO:0000256" key="2">
    <source>
        <dbReference type="PROSITE-ProRule" id="PRU10141"/>
    </source>
</evidence>
<sequence>MATPKEYPPDPKSYKIMAEIGIGVSAIVYKAVCLTMPAPYSVVAIKSIDLDQSRSDLDSIRLETTTMSLLSHPNILRAHCSFTVGRRLWVVMPFMSGGSLQSIISSKFPSGLPEPCMAIVLKEILKGLTYLHDQGHVHRDIKAGNILVDFDGSVKLGDFGVSAPLYDTNFESKLKEVAGTPYWMAPEVIHSHNGYGYKADIWSFGITALELAYGRPPLSHLPPSKSLLFKITKRFRFADYDGRAQKGGGKKFSKGFKDLVGLCLHQDPSRRPTAEKLLKHGFFKNCKGCDFLVKNVLSGLPSVEERFKKSKLVKLPSMGVCQTGDEGAEEFERQRRLDPVYPGQGRVSGSNQGGNSSLSRRVRFHGELVIPEKRADSDVWRSVSAPASVSVSTPTPSEELSSFRGTRSSPSGEGSDQSGVDRESMVAGLVALRSSLDEQRKNVKELIAFLGGNQSGGGEPNKEEEVGEMVERLKRELEQERRKNKELLMELEFLKDVVSGGPLDD</sequence>
<dbReference type="Pfam" id="PF00069">
    <property type="entry name" value="Pkinase"/>
    <property type="match status" value="1"/>
</dbReference>
<dbReference type="PROSITE" id="PS00107">
    <property type="entry name" value="PROTEIN_KINASE_ATP"/>
    <property type="match status" value="1"/>
</dbReference>
<evidence type="ECO:0000256" key="4">
    <source>
        <dbReference type="SAM" id="MobiDB-lite"/>
    </source>
</evidence>
<feature type="region of interest" description="Disordered" evidence="4">
    <location>
        <begin position="339"/>
        <end position="360"/>
    </location>
</feature>
<dbReference type="FunFam" id="3.30.200.20:FF:000099">
    <property type="entry name" value="Serine/threonine-protein kinase BLUS1"/>
    <property type="match status" value="1"/>
</dbReference>
<evidence type="ECO:0000256" key="3">
    <source>
        <dbReference type="SAM" id="Coils"/>
    </source>
</evidence>
<dbReference type="InterPro" id="IPR017441">
    <property type="entry name" value="Protein_kinase_ATP_BS"/>
</dbReference>
<evidence type="ECO:0000313" key="7">
    <source>
        <dbReference type="Proteomes" id="UP001153076"/>
    </source>
</evidence>
<evidence type="ECO:0000313" key="6">
    <source>
        <dbReference type="EMBL" id="KAJ8438899.1"/>
    </source>
</evidence>
<evidence type="ECO:0000256" key="1">
    <source>
        <dbReference type="ARBA" id="ARBA00008874"/>
    </source>
</evidence>
<proteinExistence type="inferred from homology"/>
<gene>
    <name evidence="6" type="ORF">Cgig2_007744</name>
</gene>
<dbReference type="GO" id="GO:0005524">
    <property type="term" value="F:ATP binding"/>
    <property type="evidence" value="ECO:0007669"/>
    <property type="project" value="UniProtKB-UniRule"/>
</dbReference>
<dbReference type="Proteomes" id="UP001153076">
    <property type="component" value="Unassembled WGS sequence"/>
</dbReference>
<dbReference type="Gene3D" id="3.30.200.20">
    <property type="entry name" value="Phosphorylase Kinase, domain 1"/>
    <property type="match status" value="1"/>
</dbReference>
<organism evidence="6 7">
    <name type="scientific">Carnegiea gigantea</name>
    <dbReference type="NCBI Taxonomy" id="171969"/>
    <lineage>
        <taxon>Eukaryota</taxon>
        <taxon>Viridiplantae</taxon>
        <taxon>Streptophyta</taxon>
        <taxon>Embryophyta</taxon>
        <taxon>Tracheophyta</taxon>
        <taxon>Spermatophyta</taxon>
        <taxon>Magnoliopsida</taxon>
        <taxon>eudicotyledons</taxon>
        <taxon>Gunneridae</taxon>
        <taxon>Pentapetalae</taxon>
        <taxon>Caryophyllales</taxon>
        <taxon>Cactineae</taxon>
        <taxon>Cactaceae</taxon>
        <taxon>Cactoideae</taxon>
        <taxon>Echinocereeae</taxon>
        <taxon>Carnegiea</taxon>
    </lineage>
</organism>
<feature type="compositionally biased region" description="Low complexity" evidence="4">
    <location>
        <begin position="343"/>
        <end position="359"/>
    </location>
</feature>
<reference evidence="6" key="1">
    <citation type="submission" date="2022-04" db="EMBL/GenBank/DDBJ databases">
        <title>Carnegiea gigantea Genome sequencing and assembly v2.</title>
        <authorList>
            <person name="Copetti D."/>
            <person name="Sanderson M.J."/>
            <person name="Burquez A."/>
            <person name="Wojciechowski M.F."/>
        </authorList>
    </citation>
    <scope>NUCLEOTIDE SEQUENCE</scope>
    <source>
        <strain evidence="6">SGP5-SGP5p</strain>
        <tissue evidence="6">Aerial part</tissue>
    </source>
</reference>
<comment type="similarity">
    <text evidence="1">Belongs to the protein kinase superfamily. STE Ser/Thr protein kinase family. STE20 subfamily.</text>
</comment>
<feature type="region of interest" description="Disordered" evidence="4">
    <location>
        <begin position="381"/>
        <end position="421"/>
    </location>
</feature>
<feature type="binding site" evidence="2">
    <location>
        <position position="46"/>
    </location>
    <ligand>
        <name>ATP</name>
        <dbReference type="ChEBI" id="CHEBI:30616"/>
    </ligand>
</feature>
<keyword evidence="2" id="KW-0547">Nucleotide-binding</keyword>
<dbReference type="PANTHER" id="PTHR48014">
    <property type="entry name" value="SERINE/THREONINE-PROTEIN KINASE FRAY2"/>
    <property type="match status" value="1"/>
</dbReference>
<feature type="compositionally biased region" description="Low complexity" evidence="4">
    <location>
        <begin position="382"/>
        <end position="397"/>
    </location>
</feature>
<keyword evidence="7" id="KW-1185">Reference proteome</keyword>
<keyword evidence="2" id="KW-0067">ATP-binding</keyword>
<dbReference type="SMART" id="SM00220">
    <property type="entry name" value="S_TKc"/>
    <property type="match status" value="1"/>
</dbReference>
<dbReference type="EMBL" id="JAKOGI010000238">
    <property type="protein sequence ID" value="KAJ8438899.1"/>
    <property type="molecule type" value="Genomic_DNA"/>
</dbReference>